<reference evidence="2 3" key="1">
    <citation type="submission" date="2016-10" db="EMBL/GenBank/DDBJ databases">
        <title>Comparative genome analysis of multiple Pseudomonas spp. focuses on biocontrol and plant growth promoting traits.</title>
        <authorList>
            <person name="Tao X.-Y."/>
            <person name="Taylor C.G."/>
        </authorList>
    </citation>
    <scope>NUCLEOTIDE SEQUENCE [LARGE SCALE GENOMIC DNA]</scope>
    <source>
        <strain evidence="2 3">37D10</strain>
    </source>
</reference>
<name>A0A423GXK7_9PSED</name>
<evidence type="ECO:0000256" key="1">
    <source>
        <dbReference type="SAM" id="Phobius"/>
    </source>
</evidence>
<keyword evidence="1" id="KW-0472">Membrane</keyword>
<feature type="transmembrane region" description="Helical" evidence="1">
    <location>
        <begin position="75"/>
        <end position="92"/>
    </location>
</feature>
<dbReference type="Proteomes" id="UP000284684">
    <property type="component" value="Unassembled WGS sequence"/>
</dbReference>
<accession>A0A423GXK7</accession>
<evidence type="ECO:0000313" key="2">
    <source>
        <dbReference type="EMBL" id="RON02638.1"/>
    </source>
</evidence>
<sequence length="132" mass="13948">MQLSFRTLSMFTAGLSFALALVWGFIPEVMLSIWSIGYSDATGLVARRSAMLFVALGVMFYQARNAPPSVSRSALSSGLVVGVFGLATLGVSEWLSGHAGPGILLAVTVEIALGLAFLQTRRVPVELAETVD</sequence>
<feature type="transmembrane region" description="Helical" evidence="1">
    <location>
        <begin position="7"/>
        <end position="26"/>
    </location>
</feature>
<proteinExistence type="predicted"/>
<dbReference type="EMBL" id="MOBI01000007">
    <property type="protein sequence ID" value="RON02638.1"/>
    <property type="molecule type" value="Genomic_DNA"/>
</dbReference>
<dbReference type="RefSeq" id="WP_123581757.1">
    <property type="nucleotide sequence ID" value="NZ_MOBI01000007.1"/>
</dbReference>
<organism evidence="2 3">
    <name type="scientific">Pseudomonas brassicacearum</name>
    <dbReference type="NCBI Taxonomy" id="930166"/>
    <lineage>
        <taxon>Bacteria</taxon>
        <taxon>Pseudomonadati</taxon>
        <taxon>Pseudomonadota</taxon>
        <taxon>Gammaproteobacteria</taxon>
        <taxon>Pseudomonadales</taxon>
        <taxon>Pseudomonadaceae</taxon>
        <taxon>Pseudomonas</taxon>
    </lineage>
</organism>
<comment type="caution">
    <text evidence="2">The sequence shown here is derived from an EMBL/GenBank/DDBJ whole genome shotgun (WGS) entry which is preliminary data.</text>
</comment>
<evidence type="ECO:0008006" key="4">
    <source>
        <dbReference type="Google" id="ProtNLM"/>
    </source>
</evidence>
<protein>
    <recommendedName>
        <fullName evidence="4">DUF4345 domain-containing protein</fullName>
    </recommendedName>
</protein>
<dbReference type="AlphaFoldDB" id="A0A423GXK7"/>
<feature type="transmembrane region" description="Helical" evidence="1">
    <location>
        <begin position="46"/>
        <end position="63"/>
    </location>
</feature>
<evidence type="ECO:0000313" key="3">
    <source>
        <dbReference type="Proteomes" id="UP000284684"/>
    </source>
</evidence>
<feature type="transmembrane region" description="Helical" evidence="1">
    <location>
        <begin position="98"/>
        <end position="118"/>
    </location>
</feature>
<gene>
    <name evidence="2" type="ORF">BK658_07050</name>
</gene>
<keyword evidence="1" id="KW-1133">Transmembrane helix</keyword>
<keyword evidence="1" id="KW-0812">Transmembrane</keyword>